<evidence type="ECO:0000313" key="4">
    <source>
        <dbReference type="EMBL" id="TDA37766.1"/>
    </source>
</evidence>
<dbReference type="Proteomes" id="UP000317265">
    <property type="component" value="Unassembled WGS sequence"/>
</dbReference>
<dbReference type="SUPFAM" id="SSF52518">
    <property type="entry name" value="Thiamin diphosphate-binding fold (THDP-binding)"/>
    <property type="match status" value="1"/>
</dbReference>
<feature type="domain" description="Thiamine pyrophosphate enzyme TPP-binding" evidence="2">
    <location>
        <begin position="54"/>
        <end position="224"/>
    </location>
</feature>
<dbReference type="EMBL" id="QNVI01000064">
    <property type="protein sequence ID" value="TDA37766.1"/>
    <property type="molecule type" value="Genomic_DNA"/>
</dbReference>
<protein>
    <submittedName>
        <fullName evidence="4">Pyruvate ferredoxin oxidoreductase</fullName>
    </submittedName>
</protein>
<dbReference type="Gene3D" id="3.40.50.970">
    <property type="match status" value="2"/>
</dbReference>
<dbReference type="GO" id="GO:0030976">
    <property type="term" value="F:thiamine pyrophosphate binding"/>
    <property type="evidence" value="ECO:0007669"/>
    <property type="project" value="InterPro"/>
</dbReference>
<evidence type="ECO:0000313" key="6">
    <source>
        <dbReference type="Proteomes" id="UP000317265"/>
    </source>
</evidence>
<dbReference type="PANTHER" id="PTHR42897:SF2">
    <property type="entry name" value="PYRUVATE SYNTHASE SUBUNIT PORB"/>
    <property type="match status" value="1"/>
</dbReference>
<dbReference type="InterPro" id="IPR051479">
    <property type="entry name" value="PorB-like"/>
</dbReference>
<organism evidence="4 6">
    <name type="scientific">Thermoproteota archaeon</name>
    <dbReference type="NCBI Taxonomy" id="2056631"/>
    <lineage>
        <taxon>Archaea</taxon>
        <taxon>Thermoproteota</taxon>
    </lineage>
</organism>
<keyword evidence="1" id="KW-0560">Oxidoreductase</keyword>
<evidence type="ECO:0000256" key="1">
    <source>
        <dbReference type="ARBA" id="ARBA00023002"/>
    </source>
</evidence>
<dbReference type="GO" id="GO:0006082">
    <property type="term" value="P:organic acid metabolic process"/>
    <property type="evidence" value="ECO:0007669"/>
    <property type="project" value="UniProtKB-ARBA"/>
</dbReference>
<dbReference type="AlphaFoldDB" id="A0A523BA00"/>
<evidence type="ECO:0000313" key="5">
    <source>
        <dbReference type="Proteomes" id="UP000316080"/>
    </source>
</evidence>
<dbReference type="InterPro" id="IPR029061">
    <property type="entry name" value="THDP-binding"/>
</dbReference>
<name>A0A523BA00_9CREN</name>
<reference evidence="4 6" key="1">
    <citation type="journal article" date="2019" name="Nat. Microbiol.">
        <title>Expanding anaerobic alkane metabolism in the domain of Archaea.</title>
        <authorList>
            <person name="Wang Y."/>
            <person name="Wegener G."/>
            <person name="Hou J."/>
            <person name="Wang F."/>
            <person name="Xiao X."/>
        </authorList>
    </citation>
    <scope>NUCLEOTIDE SEQUENCE [LARGE SCALE GENOMIC DNA]</scope>
    <source>
        <strain evidence="4">WYZ-LMO11</strain>
    </source>
</reference>
<accession>A0A523BA00</accession>
<evidence type="ECO:0000313" key="3">
    <source>
        <dbReference type="EMBL" id="RZN56221.1"/>
    </source>
</evidence>
<evidence type="ECO:0000259" key="2">
    <source>
        <dbReference type="Pfam" id="PF02775"/>
    </source>
</evidence>
<dbReference type="GO" id="GO:0016491">
    <property type="term" value="F:oxidoreductase activity"/>
    <property type="evidence" value="ECO:0007669"/>
    <property type="project" value="UniProtKB-KW"/>
</dbReference>
<dbReference type="Proteomes" id="UP000316080">
    <property type="component" value="Unassembled WGS sequence"/>
</dbReference>
<dbReference type="GO" id="GO:0044272">
    <property type="term" value="P:sulfur compound biosynthetic process"/>
    <property type="evidence" value="ECO:0007669"/>
    <property type="project" value="UniProtKB-ARBA"/>
</dbReference>
<comment type="caution">
    <text evidence="4">The sequence shown here is derived from an EMBL/GenBank/DDBJ whole genome shotgun (WGS) entry which is preliminary data.</text>
</comment>
<dbReference type="Pfam" id="PF02775">
    <property type="entry name" value="TPP_enzyme_C"/>
    <property type="match status" value="1"/>
</dbReference>
<proteinExistence type="predicted"/>
<sequence>MSWEKIEIRTLKDVPKEEYYVAGHRTCQGCGPALACKFIAKAAGPRAICITATGCMYVANCSYNTTPWAIPWMHAQLGGIGSAVAGAAAAYKAMMRKGKIKKEEIHVIGLAGDGGAADIGLSAISGALLSGGDHLIITYDNESYANTGIQASSLTPWGAWTTFTPPGKMLRLGNVRVKKDLPKMIAAGHPNVRYVATASISFPFDLMTKIRKGLAVKGPAFIQIHTPCPKGWKFPPELTVRIGRLAVETGMWTLYEIEDGQFRLTFKPPKRKPVAEYIKLQGRFAHLREPDIRYIQEQVDAACKQLGID</sequence>
<keyword evidence="4" id="KW-0670">Pyruvate</keyword>
<reference evidence="3 5" key="2">
    <citation type="journal article" date="2019" name="Nat. Microbiol.">
        <title>Wide diversity of methane and short-chain alkane metabolisms in uncultured archaea.</title>
        <authorList>
            <person name="Borrel G."/>
            <person name="Adam P.S."/>
            <person name="McKay L.J."/>
            <person name="Chen L.X."/>
            <person name="Sierra-Garcia I.N."/>
            <person name="Sieber C.M."/>
            <person name="Letourneur Q."/>
            <person name="Ghozlane A."/>
            <person name="Andersen G.L."/>
            <person name="Li W.J."/>
            <person name="Hallam S.J."/>
            <person name="Muyzer G."/>
            <person name="de Oliveira V.M."/>
            <person name="Inskeep W.P."/>
            <person name="Banfield J.F."/>
            <person name="Gribaldo S."/>
        </authorList>
    </citation>
    <scope>NUCLEOTIDE SEQUENCE [LARGE SCALE GENOMIC DNA]</scope>
    <source>
        <strain evidence="3">Verst-YHS</strain>
    </source>
</reference>
<gene>
    <name evidence="4" type="ORF">DSO09_06185</name>
    <name evidence="3" type="ORF">EF809_03315</name>
</gene>
<dbReference type="EMBL" id="RXIH01000027">
    <property type="protein sequence ID" value="RZN56221.1"/>
    <property type="molecule type" value="Genomic_DNA"/>
</dbReference>
<dbReference type="PANTHER" id="PTHR42897">
    <property type="entry name" value="PYRUVATE SYNTHASE SUBUNIT PORB"/>
    <property type="match status" value="1"/>
</dbReference>
<dbReference type="InterPro" id="IPR011766">
    <property type="entry name" value="TPP_enzyme_TPP-bd"/>
</dbReference>